<keyword evidence="3" id="KW-0238">DNA-binding</keyword>
<dbReference type="InterPro" id="IPR003593">
    <property type="entry name" value="AAA+_ATPase"/>
</dbReference>
<dbReference type="Gene3D" id="3.40.50.300">
    <property type="entry name" value="P-loop containing nucleotide triphosphate hydrolases"/>
    <property type="match status" value="1"/>
</dbReference>
<evidence type="ECO:0000313" key="8">
    <source>
        <dbReference type="Proteomes" id="UP001374803"/>
    </source>
</evidence>
<dbReference type="InterPro" id="IPR000253">
    <property type="entry name" value="FHA_dom"/>
</dbReference>
<dbReference type="Gene3D" id="2.60.200.20">
    <property type="match status" value="1"/>
</dbReference>
<dbReference type="PANTHER" id="PTHR32071:SF117">
    <property type="entry name" value="PTS-DEPENDENT DIHYDROXYACETONE KINASE OPERON REGULATORY PROTEIN-RELATED"/>
    <property type="match status" value="1"/>
</dbReference>
<feature type="domain" description="FHA" evidence="5">
    <location>
        <begin position="68"/>
        <end position="117"/>
    </location>
</feature>
<dbReference type="InterPro" id="IPR002078">
    <property type="entry name" value="Sigma_54_int"/>
</dbReference>
<dbReference type="RefSeq" id="WP_394831763.1">
    <property type="nucleotide sequence ID" value="NZ_CP089983.1"/>
</dbReference>
<reference evidence="7" key="1">
    <citation type="submission" date="2021-12" db="EMBL/GenBank/DDBJ databases">
        <title>Discovery of the Pendulisporaceae a myxobacterial family with distinct sporulation behavior and unique specialized metabolism.</title>
        <authorList>
            <person name="Garcia R."/>
            <person name="Popoff A."/>
            <person name="Bader C.D."/>
            <person name="Loehr J."/>
            <person name="Walesch S."/>
            <person name="Walt C."/>
            <person name="Boldt J."/>
            <person name="Bunk B."/>
            <person name="Haeckl F.J.F.P.J."/>
            <person name="Gunesch A.P."/>
            <person name="Birkelbach J."/>
            <person name="Nuebel U."/>
            <person name="Pietschmann T."/>
            <person name="Bach T."/>
            <person name="Mueller R."/>
        </authorList>
    </citation>
    <scope>NUCLEOTIDE SEQUENCE</scope>
    <source>
        <strain evidence="7">MSr11367</strain>
    </source>
</reference>
<dbReference type="SUPFAM" id="SSF52540">
    <property type="entry name" value="P-loop containing nucleoside triphosphate hydrolases"/>
    <property type="match status" value="1"/>
</dbReference>
<feature type="region of interest" description="Disordered" evidence="4">
    <location>
        <begin position="153"/>
        <end position="173"/>
    </location>
</feature>
<dbReference type="PANTHER" id="PTHR32071">
    <property type="entry name" value="TRANSCRIPTIONAL REGULATORY PROTEIN"/>
    <property type="match status" value="1"/>
</dbReference>
<gene>
    <name evidence="7" type="ORF">LVJ94_35130</name>
</gene>
<dbReference type="Pfam" id="PF00158">
    <property type="entry name" value="Sigma54_activat"/>
    <property type="match status" value="1"/>
</dbReference>
<dbReference type="PROSITE" id="PS50045">
    <property type="entry name" value="SIGMA54_INTERACT_4"/>
    <property type="match status" value="1"/>
</dbReference>
<dbReference type="SMART" id="SM00382">
    <property type="entry name" value="AAA"/>
    <property type="match status" value="1"/>
</dbReference>
<dbReference type="InterPro" id="IPR008984">
    <property type="entry name" value="SMAD_FHA_dom_sf"/>
</dbReference>
<sequence>MSTLAHRKIRCTVVAQFPLALRRRMQPTTLATMRAIPSTRKQAQSKEVIPGVAVRQDGTRFPIDTTPLVVGRHERTNIVLKDPEASASHVQLTATALGIEIEDMDSANGTLLTTDMLGERIDWTKAQRVERIWVKHPVRLRCGNSELKIFPEADFTNRDSDPEPSGEEDFPLLTGKSPPMRALFRNLRSFAPTELSILITGPTGVGKERVARAIHALSARRRGPFVTVDCGALPATLADSELFGHVRGGFTGATEDRASPFELAKGGTIFLDEIGELPLDLQPKLLRAIETREIKRVGSNQYIKIDVRIVAATHRDLIREINDEASFRSDLYYRTAEFTVHVPSLRDRIEDLPLLLSSLAEEEKARIAGGPTKEAEDVAENIVKRISPESMDRLMRHDWQGNIRELRSVVLTGLVLWPRGPLPLEQRLSDPLGKMASSNPPPEPLKDVEKNYWRRMAIYYNGKVSHIAAQAGVDRRTAKKKLIEFGAFDWSDLLDED</sequence>
<dbReference type="PROSITE" id="PS50006">
    <property type="entry name" value="FHA_DOMAIN"/>
    <property type="match status" value="1"/>
</dbReference>
<name>A0ABZ2KTW5_9BACT</name>
<dbReference type="InterPro" id="IPR058031">
    <property type="entry name" value="AAA_lid_NorR"/>
</dbReference>
<evidence type="ECO:0000259" key="5">
    <source>
        <dbReference type="PROSITE" id="PS50006"/>
    </source>
</evidence>
<keyword evidence="2" id="KW-0067">ATP-binding</keyword>
<dbReference type="Pfam" id="PF16697">
    <property type="entry name" value="Yop-YscD_cpl"/>
    <property type="match status" value="1"/>
</dbReference>
<feature type="domain" description="Sigma-54 factor interaction" evidence="6">
    <location>
        <begin position="173"/>
        <end position="415"/>
    </location>
</feature>
<dbReference type="Proteomes" id="UP001374803">
    <property type="component" value="Chromosome"/>
</dbReference>
<dbReference type="InterPro" id="IPR027417">
    <property type="entry name" value="P-loop_NTPase"/>
</dbReference>
<organism evidence="7 8">
    <name type="scientific">Pendulispora rubella</name>
    <dbReference type="NCBI Taxonomy" id="2741070"/>
    <lineage>
        <taxon>Bacteria</taxon>
        <taxon>Pseudomonadati</taxon>
        <taxon>Myxococcota</taxon>
        <taxon>Myxococcia</taxon>
        <taxon>Myxococcales</taxon>
        <taxon>Sorangiineae</taxon>
        <taxon>Pendulisporaceae</taxon>
        <taxon>Pendulispora</taxon>
    </lineage>
</organism>
<dbReference type="CDD" id="cd00009">
    <property type="entry name" value="AAA"/>
    <property type="match status" value="1"/>
</dbReference>
<evidence type="ECO:0000256" key="2">
    <source>
        <dbReference type="ARBA" id="ARBA00022840"/>
    </source>
</evidence>
<evidence type="ECO:0000256" key="3">
    <source>
        <dbReference type="ARBA" id="ARBA00023125"/>
    </source>
</evidence>
<dbReference type="CDD" id="cd00060">
    <property type="entry name" value="FHA"/>
    <property type="match status" value="1"/>
</dbReference>
<dbReference type="SUPFAM" id="SSF49879">
    <property type="entry name" value="SMAD/FHA domain"/>
    <property type="match status" value="1"/>
</dbReference>
<dbReference type="Pfam" id="PF25601">
    <property type="entry name" value="AAA_lid_14"/>
    <property type="match status" value="1"/>
</dbReference>
<proteinExistence type="predicted"/>
<evidence type="ECO:0000259" key="6">
    <source>
        <dbReference type="PROSITE" id="PS50045"/>
    </source>
</evidence>
<dbReference type="Gene3D" id="1.10.8.60">
    <property type="match status" value="1"/>
</dbReference>
<evidence type="ECO:0000256" key="1">
    <source>
        <dbReference type="ARBA" id="ARBA00022741"/>
    </source>
</evidence>
<dbReference type="EMBL" id="CP089983">
    <property type="protein sequence ID" value="WXB02136.1"/>
    <property type="molecule type" value="Genomic_DNA"/>
</dbReference>
<protein>
    <submittedName>
        <fullName evidence="7">Sigma 54-interacting transcriptional regulator</fullName>
    </submittedName>
</protein>
<keyword evidence="8" id="KW-1185">Reference proteome</keyword>
<keyword evidence="1" id="KW-0547">Nucleotide-binding</keyword>
<accession>A0ABZ2KTW5</accession>
<dbReference type="InterPro" id="IPR032030">
    <property type="entry name" value="YscD_cytoplasmic_dom"/>
</dbReference>
<evidence type="ECO:0000313" key="7">
    <source>
        <dbReference type="EMBL" id="WXB02136.1"/>
    </source>
</evidence>
<evidence type="ECO:0000256" key="4">
    <source>
        <dbReference type="SAM" id="MobiDB-lite"/>
    </source>
</evidence>